<proteinExistence type="predicted"/>
<reference evidence="2 3" key="1">
    <citation type="submission" date="2015-09" db="EMBL/GenBank/DDBJ databases">
        <title>Draft genome sequence of Kouleothrix aurantiaca JCM 19913.</title>
        <authorList>
            <person name="Hemp J."/>
        </authorList>
    </citation>
    <scope>NUCLEOTIDE SEQUENCE [LARGE SCALE GENOMIC DNA]</scope>
    <source>
        <strain evidence="2 3">COM-B</strain>
    </source>
</reference>
<evidence type="ECO:0008006" key="4">
    <source>
        <dbReference type="Google" id="ProtNLM"/>
    </source>
</evidence>
<feature type="transmembrane region" description="Helical" evidence="1">
    <location>
        <begin position="81"/>
        <end position="100"/>
    </location>
</feature>
<comment type="caution">
    <text evidence="2">The sequence shown here is derived from an EMBL/GenBank/DDBJ whole genome shotgun (WGS) entry which is preliminary data.</text>
</comment>
<gene>
    <name evidence="2" type="ORF">SE17_15275</name>
</gene>
<dbReference type="Pfam" id="PF04307">
    <property type="entry name" value="YdjM"/>
    <property type="match status" value="1"/>
</dbReference>
<keyword evidence="1" id="KW-0812">Transmembrane</keyword>
<feature type="transmembrane region" description="Helical" evidence="1">
    <location>
        <begin position="219"/>
        <end position="236"/>
    </location>
</feature>
<sequence>MSSYRTHALIGAVGGLGLARLLDMVPHATAISQNPFAQLGPASIVPPGVTASLTTAGLVAGSAFLALLSDIDEPGSFIARRAKTAIALACAPLLGAVGWFLASSGVIHTQPIVAAVVCALVGLGFFGPLLGHVIVRLVRVGAGGHRRLTHSLVPCAALAVLAAGLWFADLRPWAIIPAALVWGVVLHGLGDLPTPAGLPLFYPLSQADFHSLPKPLRPYGEPIAAAVAVVAGFLLWPR</sequence>
<dbReference type="EMBL" id="LJCR01000533">
    <property type="protein sequence ID" value="KPV52478.1"/>
    <property type="molecule type" value="Genomic_DNA"/>
</dbReference>
<keyword evidence="1" id="KW-0472">Membrane</keyword>
<dbReference type="Proteomes" id="UP000050509">
    <property type="component" value="Unassembled WGS sequence"/>
</dbReference>
<evidence type="ECO:0000256" key="1">
    <source>
        <dbReference type="SAM" id="Phobius"/>
    </source>
</evidence>
<keyword evidence="1" id="KW-1133">Transmembrane helix</keyword>
<keyword evidence="3" id="KW-1185">Reference proteome</keyword>
<dbReference type="AlphaFoldDB" id="A0A0P9D393"/>
<protein>
    <recommendedName>
        <fullName evidence="4">Metal-dependent hydrolase</fullName>
    </recommendedName>
</protein>
<name>A0A0P9D393_9CHLR</name>
<feature type="transmembrane region" description="Helical" evidence="1">
    <location>
        <begin position="49"/>
        <end position="69"/>
    </location>
</feature>
<organism evidence="2 3">
    <name type="scientific">Kouleothrix aurantiaca</name>
    <dbReference type="NCBI Taxonomy" id="186479"/>
    <lineage>
        <taxon>Bacteria</taxon>
        <taxon>Bacillati</taxon>
        <taxon>Chloroflexota</taxon>
        <taxon>Chloroflexia</taxon>
        <taxon>Chloroflexales</taxon>
        <taxon>Roseiflexineae</taxon>
        <taxon>Roseiflexaceae</taxon>
        <taxon>Kouleothrix</taxon>
    </lineage>
</organism>
<dbReference type="InterPro" id="IPR007404">
    <property type="entry name" value="YdjM-like"/>
</dbReference>
<evidence type="ECO:0000313" key="3">
    <source>
        <dbReference type="Proteomes" id="UP000050509"/>
    </source>
</evidence>
<feature type="transmembrane region" description="Helical" evidence="1">
    <location>
        <begin position="112"/>
        <end position="135"/>
    </location>
</feature>
<accession>A0A0P9D393</accession>
<feature type="transmembrane region" description="Helical" evidence="1">
    <location>
        <begin position="147"/>
        <end position="168"/>
    </location>
</feature>
<evidence type="ECO:0000313" key="2">
    <source>
        <dbReference type="EMBL" id="KPV52478.1"/>
    </source>
</evidence>